<dbReference type="EMBL" id="BJYU01000033">
    <property type="protein sequence ID" value="GEO14956.1"/>
    <property type="molecule type" value="Genomic_DNA"/>
</dbReference>
<name>A0A512BSH9_9HYPH</name>
<gene>
    <name evidence="2" type="ORF">MAE02_26520</name>
</gene>
<keyword evidence="3" id="KW-1185">Reference proteome</keyword>
<comment type="caution">
    <text evidence="2">The sequence shown here is derived from an EMBL/GenBank/DDBJ whole genome shotgun (WGS) entry which is preliminary data.</text>
</comment>
<dbReference type="Proteomes" id="UP000321085">
    <property type="component" value="Unassembled WGS sequence"/>
</dbReference>
<evidence type="ECO:0000256" key="1">
    <source>
        <dbReference type="SAM" id="MobiDB-lite"/>
    </source>
</evidence>
<evidence type="ECO:0000313" key="3">
    <source>
        <dbReference type="Proteomes" id="UP000321085"/>
    </source>
</evidence>
<sequence length="107" mass="12084">MALHTGPLKIPMNDNDVKPIARSQPTEVWMPGIHDYVSRGRRLKRTPELALAAAWIVLIRARVASPESEKDPRRVDIEAEYSLRGSAPPYEVVTSKMEIRPRASQCH</sequence>
<accession>A0A512BSH9</accession>
<evidence type="ECO:0000313" key="2">
    <source>
        <dbReference type="EMBL" id="GEO14956.1"/>
    </source>
</evidence>
<proteinExistence type="predicted"/>
<reference evidence="2 3" key="1">
    <citation type="submission" date="2019-07" db="EMBL/GenBank/DDBJ databases">
        <title>Whole genome shotgun sequence of Microvirga aerophila NBRC 106136.</title>
        <authorList>
            <person name="Hosoyama A."/>
            <person name="Uohara A."/>
            <person name="Ohji S."/>
            <person name="Ichikawa N."/>
        </authorList>
    </citation>
    <scope>NUCLEOTIDE SEQUENCE [LARGE SCALE GENOMIC DNA]</scope>
    <source>
        <strain evidence="2 3">NBRC 106136</strain>
    </source>
</reference>
<feature type="region of interest" description="Disordered" evidence="1">
    <location>
        <begin position="1"/>
        <end position="23"/>
    </location>
</feature>
<protein>
    <submittedName>
        <fullName evidence="2">Uncharacterized protein</fullName>
    </submittedName>
</protein>
<organism evidence="2 3">
    <name type="scientific">Microvirga aerophila</name>
    <dbReference type="NCBI Taxonomy" id="670291"/>
    <lineage>
        <taxon>Bacteria</taxon>
        <taxon>Pseudomonadati</taxon>
        <taxon>Pseudomonadota</taxon>
        <taxon>Alphaproteobacteria</taxon>
        <taxon>Hyphomicrobiales</taxon>
        <taxon>Methylobacteriaceae</taxon>
        <taxon>Microvirga</taxon>
    </lineage>
</organism>
<dbReference type="AlphaFoldDB" id="A0A512BSH9"/>